<feature type="region of interest" description="Disordered" evidence="1">
    <location>
        <begin position="999"/>
        <end position="1060"/>
    </location>
</feature>
<accession>A0A0D7AQ12</accession>
<feature type="compositionally biased region" description="Basic and acidic residues" evidence="1">
    <location>
        <begin position="488"/>
        <end position="528"/>
    </location>
</feature>
<feature type="compositionally biased region" description="Basic residues" evidence="1">
    <location>
        <begin position="1014"/>
        <end position="1031"/>
    </location>
</feature>
<feature type="compositionally biased region" description="Polar residues" evidence="1">
    <location>
        <begin position="253"/>
        <end position="262"/>
    </location>
</feature>
<evidence type="ECO:0000256" key="1">
    <source>
        <dbReference type="SAM" id="MobiDB-lite"/>
    </source>
</evidence>
<reference evidence="2 3" key="1">
    <citation type="journal article" date="2015" name="Fungal Genet. Biol.">
        <title>Evolution of novel wood decay mechanisms in Agaricales revealed by the genome sequences of Fistulina hepatica and Cylindrobasidium torrendii.</title>
        <authorList>
            <person name="Floudas D."/>
            <person name="Held B.W."/>
            <person name="Riley R."/>
            <person name="Nagy L.G."/>
            <person name="Koehler G."/>
            <person name="Ransdell A.S."/>
            <person name="Younus H."/>
            <person name="Chow J."/>
            <person name="Chiniquy J."/>
            <person name="Lipzen A."/>
            <person name="Tritt A."/>
            <person name="Sun H."/>
            <person name="Haridas S."/>
            <person name="LaButti K."/>
            <person name="Ohm R.A."/>
            <person name="Kues U."/>
            <person name="Blanchette R.A."/>
            <person name="Grigoriev I.V."/>
            <person name="Minto R.E."/>
            <person name="Hibbett D.S."/>
        </authorList>
    </citation>
    <scope>NUCLEOTIDE SEQUENCE [LARGE SCALE GENOMIC DNA]</scope>
    <source>
        <strain evidence="2 3">ATCC 64428</strain>
    </source>
</reference>
<feature type="compositionally biased region" description="Polar residues" evidence="1">
    <location>
        <begin position="75"/>
        <end position="108"/>
    </location>
</feature>
<feature type="region of interest" description="Disordered" evidence="1">
    <location>
        <begin position="894"/>
        <end position="917"/>
    </location>
</feature>
<feature type="compositionally biased region" description="Acidic residues" evidence="1">
    <location>
        <begin position="10"/>
        <end position="19"/>
    </location>
</feature>
<protein>
    <recommendedName>
        <fullName evidence="4">Mus7/MMS22 family-domain-containing protein</fullName>
    </recommendedName>
</protein>
<dbReference type="EMBL" id="KN881629">
    <property type="protein sequence ID" value="KIY52878.1"/>
    <property type="molecule type" value="Genomic_DNA"/>
</dbReference>
<feature type="region of interest" description="Disordered" evidence="1">
    <location>
        <begin position="278"/>
        <end position="344"/>
    </location>
</feature>
<evidence type="ECO:0000313" key="3">
    <source>
        <dbReference type="Proteomes" id="UP000054144"/>
    </source>
</evidence>
<dbReference type="PROSITE" id="PS00018">
    <property type="entry name" value="EF_HAND_1"/>
    <property type="match status" value="1"/>
</dbReference>
<gene>
    <name evidence="2" type="ORF">FISHEDRAFT_69342</name>
</gene>
<dbReference type="PANTHER" id="PTHR28122">
    <property type="entry name" value="E3 UBIQUITIN-PROTEIN LIGASE SUBSTRATE RECEPTOR MMS22"/>
    <property type="match status" value="1"/>
</dbReference>
<proteinExistence type="predicted"/>
<feature type="compositionally biased region" description="Basic and acidic residues" evidence="1">
    <location>
        <begin position="762"/>
        <end position="774"/>
    </location>
</feature>
<dbReference type="InterPro" id="IPR019021">
    <property type="entry name" value="Mms22"/>
</dbReference>
<dbReference type="GO" id="GO:0000724">
    <property type="term" value="P:double-strand break repair via homologous recombination"/>
    <property type="evidence" value="ECO:0007669"/>
    <property type="project" value="TreeGrafter"/>
</dbReference>
<feature type="compositionally biased region" description="Basic and acidic residues" evidence="1">
    <location>
        <begin position="432"/>
        <end position="449"/>
    </location>
</feature>
<feature type="compositionally biased region" description="Polar residues" evidence="1">
    <location>
        <begin position="24"/>
        <end position="40"/>
    </location>
</feature>
<feature type="compositionally biased region" description="Basic and acidic residues" evidence="1">
    <location>
        <begin position="408"/>
        <end position="424"/>
    </location>
</feature>
<feature type="compositionally biased region" description="Basic and acidic residues" evidence="1">
    <location>
        <begin position="681"/>
        <end position="693"/>
    </location>
</feature>
<evidence type="ECO:0000313" key="2">
    <source>
        <dbReference type="EMBL" id="KIY52878.1"/>
    </source>
</evidence>
<dbReference type="GO" id="GO:0005634">
    <property type="term" value="C:nucleus"/>
    <property type="evidence" value="ECO:0007669"/>
    <property type="project" value="InterPro"/>
</dbReference>
<feature type="compositionally biased region" description="Basic residues" evidence="1">
    <location>
        <begin position="45"/>
        <end position="54"/>
    </location>
</feature>
<feature type="compositionally biased region" description="Low complexity" evidence="1">
    <location>
        <begin position="317"/>
        <end position="333"/>
    </location>
</feature>
<feature type="region of interest" description="Disordered" evidence="1">
    <location>
        <begin position="643"/>
        <end position="705"/>
    </location>
</feature>
<dbReference type="OrthoDB" id="2386201at2759"/>
<feature type="region of interest" description="Disordered" evidence="1">
    <location>
        <begin position="730"/>
        <end position="776"/>
    </location>
</feature>
<keyword evidence="3" id="KW-1185">Reference proteome</keyword>
<feature type="compositionally biased region" description="Basic residues" evidence="1">
    <location>
        <begin position="529"/>
        <end position="539"/>
    </location>
</feature>
<dbReference type="GO" id="GO:0035361">
    <property type="term" value="C:Cul8-RING ubiquitin ligase complex"/>
    <property type="evidence" value="ECO:0007669"/>
    <property type="project" value="TreeGrafter"/>
</dbReference>
<name>A0A0D7AQ12_9AGAR</name>
<dbReference type="Proteomes" id="UP000054144">
    <property type="component" value="Unassembled WGS sequence"/>
</dbReference>
<feature type="compositionally biased region" description="Polar residues" evidence="1">
    <location>
        <begin position="206"/>
        <end position="221"/>
    </location>
</feature>
<evidence type="ECO:0008006" key="4">
    <source>
        <dbReference type="Google" id="ProtNLM"/>
    </source>
</evidence>
<dbReference type="PANTHER" id="PTHR28122:SF1">
    <property type="entry name" value="E3 UBIQUITIN-PROTEIN LIGASE SUBSTRATE RECEPTOR MMS22"/>
    <property type="match status" value="1"/>
</dbReference>
<sequence>MNSNDKEYVETSDPDEIEIDVPSFRSQRAQQVRIPSTLNASPPYRPRKRVKVHHVYSDASSALTTPARDSVSELARQQTSPGLENLVPSTPSDPTPQSVANYSTTNQDEWSDDELLLRTPLPVKNEGHDVDDTLMPDDALTHVSSPLLTHSLDTSVPFIHSCSRPKLDGVHSPAPVSRRPGIQDQILDDPMNLCSPSPQNIISATTEISIPSSLRSPSVPTRDNLDNHDLDDIHSHDDGPSHFASPLRGISVPSHSHSTTMSIHYPANGVQQQQIDSDGFTDLFTSPPKTPSVPPATPPRQPQRLISMSPLSPPTSSPAAGPSCRRSPAVPSLSPSPPPKRMEGNVLVIPQESHYSLRTRQAKQIKPYEYDKRLYRQTLRNNPDAIVKGLSPRHHHHRTREDVYEDDGTQREGEGSEPLLEHSLRHAHRRSASHDNRRSKSHDAAHQPDVENEAQTRFGLPRELSSSDDEVSADIKLMRREREQQAIEEARERAREEKVRAQAEKERRRNERAEREIERLRREKERERRATKRATRICRHQSASQHSPSPYPLRTRRLSAPSSREEGRSSPVLQRSRSASYHPPQSPPADVPGGSETGNDFLSSGEDLGGVHGMSLSKEPPPFKYAYSPPAFSLPLEIGFSPSPGREPSVAPDVLSLTQSLSRSSHSPSRPTADAVGESDDSGRGSDDDRGSDSEDGSPNSKLKILGRMYPQFMISKLINGNGLRAKKKVYRESDSDGDDGPPRPGQTKARRSTNVQALSEIKGDSESSEEERISIGYSSASSRGVANRKHQRLRISKAAAVETIEITDDDSSDVVDDDDIAAYLQQSQPKHRPDDHRPRREVDLIDRMLARTRTVGVKPEGGRRPRKRHVVLDIMTGGTRSMGKGIQTKLTFENHRKKSNRHHKDSNDGTYRTYQSSNRASPISHIEPDHPPLAPNDVQVSGQAMELTWKEREKLRRERAKKHGIYNFVPRTTRIISGRNDARFVTVDVEDEDFLSAVASHPPPIGAIPALKTRQRKGKHSRHRIHKHRRQPSDLPHSGSDVETTEHEEEQNHFGEEVLGDPLLDSELPVLMTGTSFGRDTMIGRSWLDQLVRSLVRPEPAPALGNYSAFGLDFPSGQTFPEFVDTFSAMCERLWTTLSDIPDGDSEDEAKSWTKLGHHVCRLVTQFIDEAGDERQARQKAICAPVVHFVMRLGQAKFSGASVDKLMLSGCWLSVEVCARAGCCITGSTSPLIDCASVFVRYLVQYDFPRIFEILKDTEHGLDTESTPVYVAELWVCFISVFRLLDASPGSVHPLWQVVMDALQIGQPTEAKAFASSEHVWRTILGLTIMSRFNTLGIAIDNNPLSPAWGLVAYALGQVRLTVDEKRDKELSERSLDARDAYVSIVVARCFQFYHKFGWSLQDSMPMFSELVSIFASRKFSNLRHERSEYPDFVREVDWSLLASYNRRDTAFTVLLKLISAATAVLGPQQIKKLLSSSIPRGALSVASDSRGLSMLYNRISFIAAAIHLDPDNFKTRFEVALTYVAIDKADTTTRINTMRGLMYLTFVLVRLGKPLDSFLKWMEATIDIYDKEISANSPSSKAGRASVFCVVTLLNIVQQIIKHFVYAPETTSRYPEPRLLSPKFPWVLDKSVSSAPKAFTDYRSLVATFFERRRAAMPRPQRPPRVVSEDSQDYFGADDYDFDDPEFVALLGNTDPDPKLEERRLRDDELSKHIDVHRSFLHRQVAAQIGRFPRTVPLGTDYKDVDLCIDLWLSCADVRMRHTAQSNITWATVIDLLQDTWKGVEDQDHRRRLELRVMLSVLQRDPMTFITFKDRYIDLFCGALACARVTIEHEYITLVMSLDGLKHPLFRGIAEPNKNAQGEYVLTPEELTTRRLEIVGALFRNTEDALMTAGNQVALDAPRYVGCCIRFFSALKAIHDKYLDNTDEKRWYVALCRDAFALLDGLPRLRGHDRMGHWMTWRRSLLS</sequence>
<feature type="region of interest" description="Disordered" evidence="1">
    <location>
        <begin position="488"/>
        <end position="621"/>
    </location>
</feature>
<dbReference type="InterPro" id="IPR018247">
    <property type="entry name" value="EF_Hand_1_Ca_BS"/>
</dbReference>
<feature type="compositionally biased region" description="Low complexity" evidence="1">
    <location>
        <begin position="656"/>
        <end position="672"/>
    </location>
</feature>
<dbReference type="GO" id="GO:0031297">
    <property type="term" value="P:replication fork processing"/>
    <property type="evidence" value="ECO:0007669"/>
    <property type="project" value="InterPro"/>
</dbReference>
<feature type="region of interest" description="Disordered" evidence="1">
    <location>
        <begin position="380"/>
        <end position="471"/>
    </location>
</feature>
<feature type="compositionally biased region" description="Basic and acidic residues" evidence="1">
    <location>
        <begin position="223"/>
        <end position="240"/>
    </location>
</feature>
<feature type="region of interest" description="Disordered" evidence="1">
    <location>
        <begin position="1"/>
        <end position="111"/>
    </location>
</feature>
<dbReference type="Pfam" id="PF09462">
    <property type="entry name" value="Mus7"/>
    <property type="match status" value="2"/>
</dbReference>
<organism evidence="2 3">
    <name type="scientific">Fistulina hepatica ATCC 64428</name>
    <dbReference type="NCBI Taxonomy" id="1128425"/>
    <lineage>
        <taxon>Eukaryota</taxon>
        <taxon>Fungi</taxon>
        <taxon>Dikarya</taxon>
        <taxon>Basidiomycota</taxon>
        <taxon>Agaricomycotina</taxon>
        <taxon>Agaricomycetes</taxon>
        <taxon>Agaricomycetidae</taxon>
        <taxon>Agaricales</taxon>
        <taxon>Fistulinaceae</taxon>
        <taxon>Fistulina</taxon>
    </lineage>
</organism>
<feature type="region of interest" description="Disordered" evidence="1">
    <location>
        <begin position="206"/>
        <end position="262"/>
    </location>
</feature>
<feature type="compositionally biased region" description="Pro residues" evidence="1">
    <location>
        <begin position="288"/>
        <end position="301"/>
    </location>
</feature>
<feature type="compositionally biased region" description="Basic residues" evidence="1">
    <location>
        <begin position="896"/>
        <end position="905"/>
    </location>
</feature>